<evidence type="ECO:0000313" key="1">
    <source>
        <dbReference type="EMBL" id="KAA0592985.1"/>
    </source>
</evidence>
<gene>
    <name evidence="1" type="ORF">FZ942_26025</name>
</gene>
<dbReference type="Pfam" id="PF20188">
    <property type="entry name" value="DUF6551"/>
    <property type="match status" value="1"/>
</dbReference>
<name>A0A5A9GGK6_AZOLI</name>
<dbReference type="AlphaFoldDB" id="A0A5A9GGK6"/>
<accession>A0A5A9GGK6</accession>
<keyword evidence="2" id="KW-1185">Reference proteome</keyword>
<evidence type="ECO:0008006" key="3">
    <source>
        <dbReference type="Google" id="ProtNLM"/>
    </source>
</evidence>
<dbReference type="SUPFAM" id="SSF110849">
    <property type="entry name" value="ParB/Sulfiredoxin"/>
    <property type="match status" value="1"/>
</dbReference>
<evidence type="ECO:0000313" key="2">
    <source>
        <dbReference type="Proteomes" id="UP000324927"/>
    </source>
</evidence>
<comment type="caution">
    <text evidence="1">The sequence shown here is derived from an EMBL/GenBank/DDBJ whole genome shotgun (WGS) entry which is preliminary data.</text>
</comment>
<dbReference type="Proteomes" id="UP000324927">
    <property type="component" value="Unassembled WGS sequence"/>
</dbReference>
<organism evidence="1 2">
    <name type="scientific">Azospirillum lipoferum</name>
    <dbReference type="NCBI Taxonomy" id="193"/>
    <lineage>
        <taxon>Bacteria</taxon>
        <taxon>Pseudomonadati</taxon>
        <taxon>Pseudomonadota</taxon>
        <taxon>Alphaproteobacteria</taxon>
        <taxon>Rhodospirillales</taxon>
        <taxon>Azospirillaceae</taxon>
        <taxon>Azospirillum</taxon>
    </lineage>
</organism>
<dbReference type="InterPro" id="IPR046681">
    <property type="entry name" value="DUF6551"/>
</dbReference>
<sequence>MDGMLAPWSLTEIAECVSGTTAAPEEVAVVEQRDDAPVQVTELAFRDLEPSRDLGPMPVFAWLPKDALRIDPRYQRNLSDKSKTQIKRMVERWHWDKCQPLTVTEIGGDLFAVVDGQHRAAAALLHPQVDELPCWIIRTEEVKEQAKVFVAVNADRTPMTTLQMFRGKLIAGDPDAVQVLNVCTRSGIEIAYHISNTSKRLPPRHTQSVATIRKLIAKHGERPVVRALSALASAYREVPDQLRGPVIEAVVTLVVQYRDRLDEDRLIKALSGTDCTVLCEQASKMRKLVGLSVQDALIASLVKAYDKGLADAKRLCPAVA</sequence>
<proteinExistence type="predicted"/>
<protein>
    <recommendedName>
        <fullName evidence="3">ParB/Sulfiredoxin domain-containing protein</fullName>
    </recommendedName>
</protein>
<reference evidence="1 2" key="1">
    <citation type="submission" date="2019-08" db="EMBL/GenBank/DDBJ databases">
        <authorList>
            <person name="Grouzdev D."/>
            <person name="Tikhonova E."/>
            <person name="Kravchenko I."/>
        </authorList>
    </citation>
    <scope>NUCLEOTIDE SEQUENCE [LARGE SCALE GENOMIC DNA]</scope>
    <source>
        <strain evidence="1 2">59b</strain>
    </source>
</reference>
<dbReference type="RefSeq" id="WP_149233979.1">
    <property type="nucleotide sequence ID" value="NZ_JALJXJ010000015.1"/>
</dbReference>
<dbReference type="InterPro" id="IPR036086">
    <property type="entry name" value="ParB/Sulfiredoxin_sf"/>
</dbReference>
<dbReference type="OrthoDB" id="4545778at2"/>
<dbReference type="EMBL" id="VTTN01000013">
    <property type="protein sequence ID" value="KAA0592985.1"/>
    <property type="molecule type" value="Genomic_DNA"/>
</dbReference>